<evidence type="ECO:0000313" key="4">
    <source>
        <dbReference type="WBParaSite" id="ALUE_0001607901-mRNA-1"/>
    </source>
</evidence>
<protein>
    <submittedName>
        <fullName evidence="4">Uncharacterized protein</fullName>
    </submittedName>
</protein>
<name>A0A9J2Q3G0_ASCLU</name>
<keyword evidence="1" id="KW-0472">Membrane</keyword>
<reference evidence="4" key="1">
    <citation type="submission" date="2023-03" db="UniProtKB">
        <authorList>
            <consortium name="WormBaseParasite"/>
        </authorList>
    </citation>
    <scope>IDENTIFICATION</scope>
</reference>
<evidence type="ECO:0000256" key="1">
    <source>
        <dbReference type="SAM" id="Phobius"/>
    </source>
</evidence>
<keyword evidence="1" id="KW-1133">Transmembrane helix</keyword>
<dbReference type="Proteomes" id="UP000036681">
    <property type="component" value="Unplaced"/>
</dbReference>
<feature type="chain" id="PRO_5039946283" evidence="2">
    <location>
        <begin position="21"/>
        <end position="258"/>
    </location>
</feature>
<organism evidence="3 4">
    <name type="scientific">Ascaris lumbricoides</name>
    <name type="common">Giant roundworm</name>
    <dbReference type="NCBI Taxonomy" id="6252"/>
    <lineage>
        <taxon>Eukaryota</taxon>
        <taxon>Metazoa</taxon>
        <taxon>Ecdysozoa</taxon>
        <taxon>Nematoda</taxon>
        <taxon>Chromadorea</taxon>
        <taxon>Rhabditida</taxon>
        <taxon>Spirurina</taxon>
        <taxon>Ascaridomorpha</taxon>
        <taxon>Ascaridoidea</taxon>
        <taxon>Ascarididae</taxon>
        <taxon>Ascaris</taxon>
    </lineage>
</organism>
<proteinExistence type="predicted"/>
<feature type="signal peptide" evidence="2">
    <location>
        <begin position="1"/>
        <end position="20"/>
    </location>
</feature>
<keyword evidence="3" id="KW-1185">Reference proteome</keyword>
<evidence type="ECO:0000313" key="3">
    <source>
        <dbReference type="Proteomes" id="UP000036681"/>
    </source>
</evidence>
<keyword evidence="2" id="KW-0732">Signal</keyword>
<feature type="transmembrane region" description="Helical" evidence="1">
    <location>
        <begin position="234"/>
        <end position="257"/>
    </location>
</feature>
<dbReference type="AlphaFoldDB" id="A0A9J2Q3G0"/>
<dbReference type="WBParaSite" id="ALUE_0001607901-mRNA-1">
    <property type="protein sequence ID" value="ALUE_0001607901-mRNA-1"/>
    <property type="gene ID" value="ALUE_0001607901"/>
</dbReference>
<accession>A0A9J2Q3G0</accession>
<evidence type="ECO:0000256" key="2">
    <source>
        <dbReference type="SAM" id="SignalP"/>
    </source>
</evidence>
<sequence>MGELLCVLATLLLLVNPLLAISCYSCANDFIVWHWRHFFLKRNYGLTASDESCVRADYRPGETQPCPSTCFILYLNGTNRYNGKISVLGVGRGCSSQFLTNDQHAQLGLGAHSKVSEISNYLSSNFDMVCLSSPISVSAAVTCLNVSFFGSFFGRGNNFCYLIRAHPFESGLAKARTLATILFDITEHWCFCASDECNQQSCFSRRVDDYTSLPHKRRHYSFDNYWITNRAASWNYIAATVAYINAVLLIREFFFFFL</sequence>
<keyword evidence="1" id="KW-0812">Transmembrane</keyword>